<evidence type="ECO:0000313" key="2">
    <source>
        <dbReference type="Proteomes" id="UP001265746"/>
    </source>
</evidence>
<sequence length="73" mass="8149">MDHARFRIRSGELLFELGENIVNKVKKADPADPDEVLTFDQLLIKKQGKGNQWSHNEIGAEIAGEILATTETT</sequence>
<evidence type="ECO:0000313" key="1">
    <source>
        <dbReference type="EMBL" id="KAK2604611.1"/>
    </source>
</evidence>
<dbReference type="AlphaFoldDB" id="A0AAD9W1N3"/>
<proteinExistence type="predicted"/>
<keyword evidence="2" id="KW-1185">Reference proteome</keyword>
<reference evidence="1" key="1">
    <citation type="submission" date="2023-06" db="EMBL/GenBank/DDBJ databases">
        <authorList>
            <person name="Noh H."/>
        </authorList>
    </citation>
    <scope>NUCLEOTIDE SEQUENCE</scope>
    <source>
        <strain evidence="1">DUCC20226</strain>
    </source>
</reference>
<comment type="caution">
    <text evidence="1">The sequence shown here is derived from an EMBL/GenBank/DDBJ whole genome shotgun (WGS) entry which is preliminary data.</text>
</comment>
<protein>
    <submittedName>
        <fullName evidence="1">Uncharacterized protein</fullName>
    </submittedName>
</protein>
<dbReference type="EMBL" id="JAUJFL010000004">
    <property type="protein sequence ID" value="KAK2604611.1"/>
    <property type="molecule type" value="Genomic_DNA"/>
</dbReference>
<gene>
    <name evidence="1" type="ORF">N8I77_007524</name>
</gene>
<dbReference type="Proteomes" id="UP001265746">
    <property type="component" value="Unassembled WGS sequence"/>
</dbReference>
<accession>A0AAD9W1N3</accession>
<name>A0AAD9W1N3_PHOAM</name>
<organism evidence="1 2">
    <name type="scientific">Phomopsis amygdali</name>
    <name type="common">Fusicoccum amygdali</name>
    <dbReference type="NCBI Taxonomy" id="1214568"/>
    <lineage>
        <taxon>Eukaryota</taxon>
        <taxon>Fungi</taxon>
        <taxon>Dikarya</taxon>
        <taxon>Ascomycota</taxon>
        <taxon>Pezizomycotina</taxon>
        <taxon>Sordariomycetes</taxon>
        <taxon>Sordariomycetidae</taxon>
        <taxon>Diaporthales</taxon>
        <taxon>Diaporthaceae</taxon>
        <taxon>Diaporthe</taxon>
    </lineage>
</organism>